<dbReference type="GO" id="GO:0043682">
    <property type="term" value="F:P-type divalent copper transporter activity"/>
    <property type="evidence" value="ECO:0007669"/>
    <property type="project" value="TreeGrafter"/>
</dbReference>
<sequence length="1096" mass="117417">MPTEVTLHVSNLHCGSCTRVIEECIAAVSPKPLSVQVSVAQQTVRVVYDSAPPLEAIQAALLDEGFDLSNRPLGIPGRLAIGVSSSSLVTLQGRPGRHQRSCLQCGQYFNASVSSTLDLTPVNTRTMVEKKSKSDFAPYPYKLILSIGGMTCSACTRAINDTVIQIPGVSDIVISLIDNAATVILDNETLADTVSTAIEDCGFEVRVVSLEPYTTEAVAQGEEVLRTVALKVDGMLGPECPKKVMSVLQAMDPSITIVKPLITHTDPVLEISYAPRIPSFSIRDIISGISVSSNPPFRVTVHHPPTLEELSRAVRLRERRNILFKLIFSIVAAIPTLIIGVVYMTLVKDGNPQKAYLMEPMWAGNASRIEWALFFLATPVMFYSANTFHTRSLKEIKALWRPGSSVPLWKRFVKFGSMNLLVSSGVSVAYFSSLALLIVAATSTPGGESDNTTYFDAVVFLTMFLLIGRFMEAVSKARTADAITALSSLRPAEALLVVPNMFSPATSSPGELEKGGTTLDDSNSGAPPGTKVERVSVDLLEVGDMICVPNGATPPADGTIVEGEKSIFDESSLTGESRPVTKESGEQIFVGTINKGRMVHIKVDAIGGKTMLDNIVKVVREGQIRRAPIERVADIITGYFVPVITLLAIITWIVWLALGYSGVLPDHYLDIRVGGWAVWSLRFAIAVFVVACPCGIGLAAPTALLVGMGLAAKNGILARGGGEAFQEMSQLNVIVFDKTGTLTEGGEPQVSNFMTKESGRWTNAVIKGISAELEDASSHPLAIAIRNFCREGDTPSFTASDVEEVAGRGLKATFRTLQCVALIGNENWIHEHGAVLDKNLVDHLETWKSQGKSIVITAISDEQGGLEGSGFQVVAAFAISDALRPEAPEVVSWYQKQGIDTWMISGDNVKTARAVAALVGIPASNVIAGVLPHEKSEKVQWLQQSHTGKRHNKAGRTVVAMVGDGINDAPALAAADVGIAIGSGSDVAISSAGFVLLSSNLRSLITLRDLSKRVINRVIFNFIWALMYNMIAVPIAAGVIFPANHARLDPVWASLAMALSSCSVVASSLFLKLYKAPKSAMQEVHSKTRESDKSLA</sequence>
<dbReference type="Gene3D" id="2.70.150.10">
    <property type="entry name" value="Calcium-transporting ATPase, cytoplasmic transduction domain A"/>
    <property type="match status" value="1"/>
</dbReference>
<dbReference type="Gene3D" id="3.40.50.1000">
    <property type="entry name" value="HAD superfamily/HAD-like"/>
    <property type="match status" value="1"/>
</dbReference>
<proteinExistence type="inferred from homology"/>
<dbReference type="Pfam" id="PF00702">
    <property type="entry name" value="Hydrolase"/>
    <property type="match status" value="1"/>
</dbReference>
<dbReference type="GO" id="GO:0005507">
    <property type="term" value="F:copper ion binding"/>
    <property type="evidence" value="ECO:0007669"/>
    <property type="project" value="TreeGrafter"/>
</dbReference>
<feature type="domain" description="HMA" evidence="12">
    <location>
        <begin position="141"/>
        <end position="206"/>
    </location>
</feature>
<dbReference type="NCBIfam" id="TIGR01525">
    <property type="entry name" value="ATPase-IB_hvy"/>
    <property type="match status" value="1"/>
</dbReference>
<feature type="transmembrane region" description="Helical" evidence="10">
    <location>
        <begin position="453"/>
        <end position="471"/>
    </location>
</feature>
<dbReference type="EMBL" id="KZ301977">
    <property type="protein sequence ID" value="PFH52706.1"/>
    <property type="molecule type" value="Genomic_DNA"/>
</dbReference>
<evidence type="ECO:0000256" key="11">
    <source>
        <dbReference type="SAM" id="MobiDB-lite"/>
    </source>
</evidence>
<dbReference type="InterPro" id="IPR044492">
    <property type="entry name" value="P_typ_ATPase_HD_dom"/>
</dbReference>
<dbReference type="GO" id="GO:0016020">
    <property type="term" value="C:membrane"/>
    <property type="evidence" value="ECO:0007669"/>
    <property type="project" value="UniProtKB-SubCell"/>
</dbReference>
<dbReference type="Proteomes" id="UP000242287">
    <property type="component" value="Unassembled WGS sequence"/>
</dbReference>
<evidence type="ECO:0000256" key="1">
    <source>
        <dbReference type="ARBA" id="ARBA00004141"/>
    </source>
</evidence>
<keyword evidence="8 10" id="KW-1133">Transmembrane helix</keyword>
<feature type="transmembrane region" description="Helical" evidence="10">
    <location>
        <begin position="678"/>
        <end position="706"/>
    </location>
</feature>
<dbReference type="PROSITE" id="PS00154">
    <property type="entry name" value="ATPASE_E1_E2"/>
    <property type="match status" value="1"/>
</dbReference>
<dbReference type="InterPro" id="IPR018303">
    <property type="entry name" value="ATPase_P-typ_P_site"/>
</dbReference>
<comment type="subcellular location">
    <subcellularLocation>
        <location evidence="1">Membrane</location>
        <topology evidence="1">Multi-pass membrane protein</topology>
    </subcellularLocation>
</comment>
<evidence type="ECO:0000256" key="5">
    <source>
        <dbReference type="ARBA" id="ARBA00022741"/>
    </source>
</evidence>
<comment type="similarity">
    <text evidence="2 10">Belongs to the cation transport ATPase (P-type) (TC 3.A.3) family. Type IB subfamily.</text>
</comment>
<feature type="transmembrane region" description="Helical" evidence="10">
    <location>
        <begin position="635"/>
        <end position="658"/>
    </location>
</feature>
<feature type="transmembrane region" description="Helical" evidence="10">
    <location>
        <begin position="420"/>
        <end position="441"/>
    </location>
</feature>
<feature type="region of interest" description="Disordered" evidence="11">
    <location>
        <begin position="506"/>
        <end position="531"/>
    </location>
</feature>
<dbReference type="PANTHER" id="PTHR43520">
    <property type="entry name" value="ATP7, ISOFORM B"/>
    <property type="match status" value="1"/>
</dbReference>
<dbReference type="OrthoDB" id="432719at2759"/>
<evidence type="ECO:0000256" key="3">
    <source>
        <dbReference type="ARBA" id="ARBA00022692"/>
    </source>
</evidence>
<dbReference type="GO" id="GO:0055070">
    <property type="term" value="P:copper ion homeostasis"/>
    <property type="evidence" value="ECO:0007669"/>
    <property type="project" value="TreeGrafter"/>
</dbReference>
<dbReference type="Gene3D" id="3.30.70.100">
    <property type="match status" value="2"/>
</dbReference>
<evidence type="ECO:0000256" key="9">
    <source>
        <dbReference type="ARBA" id="ARBA00023136"/>
    </source>
</evidence>
<evidence type="ECO:0000256" key="2">
    <source>
        <dbReference type="ARBA" id="ARBA00006024"/>
    </source>
</evidence>
<keyword evidence="6 10" id="KW-0067">ATP-binding</keyword>
<dbReference type="InterPro" id="IPR059000">
    <property type="entry name" value="ATPase_P-type_domA"/>
</dbReference>
<feature type="transmembrane region" description="Helical" evidence="10">
    <location>
        <begin position="366"/>
        <end position="385"/>
    </location>
</feature>
<evidence type="ECO:0000313" key="13">
    <source>
        <dbReference type="EMBL" id="PFH52706.1"/>
    </source>
</evidence>
<reference evidence="13 14" key="1">
    <citation type="submission" date="2014-02" db="EMBL/GenBank/DDBJ databases">
        <title>Transposable element dynamics among asymbiotic and ectomycorrhizal Amanita fungi.</title>
        <authorList>
            <consortium name="DOE Joint Genome Institute"/>
            <person name="Hess J."/>
            <person name="Skrede I."/>
            <person name="Wolfe B."/>
            <person name="LaButti K."/>
            <person name="Ohm R.A."/>
            <person name="Grigoriev I.V."/>
            <person name="Pringle A."/>
        </authorList>
    </citation>
    <scope>NUCLEOTIDE SEQUENCE [LARGE SCALE GENOMIC DNA]</scope>
    <source>
        <strain evidence="13 14">SKay4041</strain>
    </source>
</reference>
<dbReference type="STRING" id="703135.A0A2A9NXP6"/>
<dbReference type="SFLD" id="SFLDS00003">
    <property type="entry name" value="Haloacid_Dehalogenase"/>
    <property type="match status" value="1"/>
</dbReference>
<keyword evidence="14" id="KW-1185">Reference proteome</keyword>
<keyword evidence="9 10" id="KW-0472">Membrane</keyword>
<evidence type="ECO:0000256" key="6">
    <source>
        <dbReference type="ARBA" id="ARBA00022840"/>
    </source>
</evidence>
<dbReference type="CDD" id="cd02094">
    <property type="entry name" value="P-type_ATPase_Cu-like"/>
    <property type="match status" value="1"/>
</dbReference>
<dbReference type="SFLD" id="SFLDF00027">
    <property type="entry name" value="p-type_atpase"/>
    <property type="match status" value="1"/>
</dbReference>
<feature type="transmembrane region" description="Helical" evidence="10">
    <location>
        <begin position="1018"/>
        <end position="1040"/>
    </location>
</feature>
<keyword evidence="4 10" id="KW-0479">Metal-binding</keyword>
<evidence type="ECO:0000256" key="10">
    <source>
        <dbReference type="RuleBase" id="RU362081"/>
    </source>
</evidence>
<keyword evidence="5 10" id="KW-0547">Nucleotide-binding</keyword>
<dbReference type="NCBIfam" id="TIGR01494">
    <property type="entry name" value="ATPase_P-type"/>
    <property type="match status" value="1"/>
</dbReference>
<evidence type="ECO:0000256" key="7">
    <source>
        <dbReference type="ARBA" id="ARBA00022967"/>
    </source>
</evidence>
<dbReference type="PROSITE" id="PS01047">
    <property type="entry name" value="HMA_1"/>
    <property type="match status" value="2"/>
</dbReference>
<evidence type="ECO:0000256" key="4">
    <source>
        <dbReference type="ARBA" id="ARBA00022723"/>
    </source>
</evidence>
<dbReference type="InterPro" id="IPR027256">
    <property type="entry name" value="P-typ_ATPase_IB"/>
</dbReference>
<dbReference type="PROSITE" id="PS50846">
    <property type="entry name" value="HMA_2"/>
    <property type="match status" value="2"/>
</dbReference>
<dbReference type="SUPFAM" id="SSF56784">
    <property type="entry name" value="HAD-like"/>
    <property type="match status" value="1"/>
</dbReference>
<keyword evidence="3 10" id="KW-0812">Transmembrane</keyword>
<dbReference type="CDD" id="cd00371">
    <property type="entry name" value="HMA"/>
    <property type="match status" value="2"/>
</dbReference>
<dbReference type="FunFam" id="3.30.70.100:FF:000001">
    <property type="entry name" value="ATPase copper transporting beta"/>
    <property type="match status" value="1"/>
</dbReference>
<dbReference type="Gene3D" id="3.40.1110.10">
    <property type="entry name" value="Calcium-transporting ATPase, cytoplasmic domain N"/>
    <property type="match status" value="1"/>
</dbReference>
<dbReference type="GO" id="GO:0016887">
    <property type="term" value="F:ATP hydrolysis activity"/>
    <property type="evidence" value="ECO:0007669"/>
    <property type="project" value="InterPro"/>
</dbReference>
<dbReference type="InterPro" id="IPR036412">
    <property type="entry name" value="HAD-like_sf"/>
</dbReference>
<dbReference type="InterPro" id="IPR023299">
    <property type="entry name" value="ATPase_P-typ_cyto_dom_N"/>
</dbReference>
<dbReference type="SUPFAM" id="SSF55008">
    <property type="entry name" value="HMA, heavy metal-associated domain"/>
    <property type="match status" value="2"/>
</dbReference>
<dbReference type="Pfam" id="PF00403">
    <property type="entry name" value="HMA"/>
    <property type="match status" value="2"/>
</dbReference>
<dbReference type="SUPFAM" id="SSF81665">
    <property type="entry name" value="Calcium ATPase, transmembrane domain M"/>
    <property type="match status" value="1"/>
</dbReference>
<protein>
    <recommendedName>
        <fullName evidence="12">HMA domain-containing protein</fullName>
    </recommendedName>
</protein>
<dbReference type="InterPro" id="IPR023298">
    <property type="entry name" value="ATPase_P-typ_TM_dom_sf"/>
</dbReference>
<organism evidence="13 14">
    <name type="scientific">Amanita thiersii Skay4041</name>
    <dbReference type="NCBI Taxonomy" id="703135"/>
    <lineage>
        <taxon>Eukaryota</taxon>
        <taxon>Fungi</taxon>
        <taxon>Dikarya</taxon>
        <taxon>Basidiomycota</taxon>
        <taxon>Agaricomycotina</taxon>
        <taxon>Agaricomycetes</taxon>
        <taxon>Agaricomycetidae</taxon>
        <taxon>Agaricales</taxon>
        <taxon>Pluteineae</taxon>
        <taxon>Amanitaceae</taxon>
        <taxon>Amanita</taxon>
    </lineage>
</organism>
<gene>
    <name evidence="13" type="ORF">AMATHDRAFT_1765</name>
</gene>
<dbReference type="SFLD" id="SFLDG00002">
    <property type="entry name" value="C1.7:_P-type_atpase_like"/>
    <property type="match status" value="1"/>
</dbReference>
<evidence type="ECO:0000256" key="8">
    <source>
        <dbReference type="ARBA" id="ARBA00022989"/>
    </source>
</evidence>
<keyword evidence="7" id="KW-1278">Translocase</keyword>
<dbReference type="InterPro" id="IPR023214">
    <property type="entry name" value="HAD_sf"/>
</dbReference>
<dbReference type="InterPro" id="IPR036163">
    <property type="entry name" value="HMA_dom_sf"/>
</dbReference>
<dbReference type="InterPro" id="IPR017969">
    <property type="entry name" value="Heavy-metal-associated_CS"/>
</dbReference>
<dbReference type="FunFam" id="2.70.150.10:FF:000068">
    <property type="entry name" value="Copper resistance-associated P-type ATPase"/>
    <property type="match status" value="1"/>
</dbReference>
<dbReference type="GO" id="GO:0005524">
    <property type="term" value="F:ATP binding"/>
    <property type="evidence" value="ECO:0007669"/>
    <property type="project" value="UniProtKB-UniRule"/>
</dbReference>
<dbReference type="SUPFAM" id="SSF81653">
    <property type="entry name" value="Calcium ATPase, transduction domain A"/>
    <property type="match status" value="1"/>
</dbReference>
<dbReference type="InterPro" id="IPR008250">
    <property type="entry name" value="ATPase_P-typ_transduc_dom_A_sf"/>
</dbReference>
<dbReference type="InterPro" id="IPR006121">
    <property type="entry name" value="HMA_dom"/>
</dbReference>
<name>A0A2A9NXP6_9AGAR</name>
<dbReference type="PRINTS" id="PR00119">
    <property type="entry name" value="CATATPASE"/>
</dbReference>
<evidence type="ECO:0000259" key="12">
    <source>
        <dbReference type="PROSITE" id="PS50846"/>
    </source>
</evidence>
<feature type="transmembrane region" description="Helical" evidence="10">
    <location>
        <begin position="1052"/>
        <end position="1071"/>
    </location>
</feature>
<feature type="domain" description="HMA" evidence="12">
    <location>
        <begin position="3"/>
        <end position="69"/>
    </location>
</feature>
<dbReference type="AlphaFoldDB" id="A0A2A9NXP6"/>
<feature type="transmembrane region" description="Helical" evidence="10">
    <location>
        <begin position="322"/>
        <end position="346"/>
    </location>
</feature>
<dbReference type="InterPro" id="IPR001757">
    <property type="entry name" value="P_typ_ATPase"/>
</dbReference>
<evidence type="ECO:0000313" key="14">
    <source>
        <dbReference type="Proteomes" id="UP000242287"/>
    </source>
</evidence>
<dbReference type="Pfam" id="PF00122">
    <property type="entry name" value="E1-E2_ATPase"/>
    <property type="match status" value="1"/>
</dbReference>
<dbReference type="PANTHER" id="PTHR43520:SF32">
    <property type="entry name" value="COPPER RESISTANCE P-TYPE ATPASE (EUROFUNG)"/>
    <property type="match status" value="1"/>
</dbReference>
<accession>A0A2A9NXP6</accession>